<protein>
    <submittedName>
        <fullName evidence="1">Uncharacterized protein</fullName>
    </submittedName>
</protein>
<reference evidence="1" key="1">
    <citation type="submission" date="2023-03" db="EMBL/GenBank/DDBJ databases">
        <title>Massive genome expansion in bonnet fungi (Mycena s.s.) driven by repeated elements and novel gene families across ecological guilds.</title>
        <authorList>
            <consortium name="Lawrence Berkeley National Laboratory"/>
            <person name="Harder C.B."/>
            <person name="Miyauchi S."/>
            <person name="Viragh M."/>
            <person name="Kuo A."/>
            <person name="Thoen E."/>
            <person name="Andreopoulos B."/>
            <person name="Lu D."/>
            <person name="Skrede I."/>
            <person name="Drula E."/>
            <person name="Henrissat B."/>
            <person name="Morin E."/>
            <person name="Kohler A."/>
            <person name="Barry K."/>
            <person name="LaButti K."/>
            <person name="Morin E."/>
            <person name="Salamov A."/>
            <person name="Lipzen A."/>
            <person name="Mereny Z."/>
            <person name="Hegedus B."/>
            <person name="Baldrian P."/>
            <person name="Stursova M."/>
            <person name="Weitz H."/>
            <person name="Taylor A."/>
            <person name="Grigoriev I.V."/>
            <person name="Nagy L.G."/>
            <person name="Martin F."/>
            <person name="Kauserud H."/>
        </authorList>
    </citation>
    <scope>NUCLEOTIDE SEQUENCE</scope>
    <source>
        <strain evidence="1">CBHHK067</strain>
    </source>
</reference>
<name>A0AAD7DTJ9_MYCRO</name>
<sequence>MLFKLPLRCNAVLSRLRRAPLSLSLIASKTPRWGSSRESQTMSLPTMLTADEFMAQVGSLPYFKRHGYATKLALENHPQLPTLIEQLLATTPLPSRVPYPAAPDDADAPKFIDLQFPQTTASKSFVQRELALTMAVTVGQPALPILIEALLHPSTAGKSKVVDACVQYGSDEQLLDIYRRCVPAVQISLKEKFVVADRRELLASLGVPPRSAPVIVEPELTVLERTLKSCAPHQREEAWNETTLATIWPDHHLHNPQYISMDSPLNLMEKLFELLEAFPQYKLPSAIRSRFLSFLKTDLPRSLALVTRLCRYVASDGKHYVSLPEPFMQGRYCRRFWHSLDLETQRTHVEPFIADLLEWNNAALLKSGQLSPARLNLLGEVRWPVVYAIAMKAIALLKDCTVTSERPNAIAFILGAIETLQGRLVSLAAIDSAPKRAAQSSIEKGASELMAHTIKQFLASLTATEKADEEIVSKLQSMFLGQSLRTVDHYHTLAKVLFESVRGVFSMQHVSTGVLQGLAPDFLDALTPKIRTVHDIPDYGVTQPYSNLPSGDNDCIFQVVLSLWPPREHLFFYTNSVCRYLSISQKEHIWSMLDDPAYFVDRLATPDSRHIALSALKSFPQSPSARHAIIQQALLADGTDQIIQELYALSDISDPATRAALTKMTYTRLFDERCLVYKTLITATEASKSVKEFIATMKFFVPRIKNEIPPDAGQIPYLFSVPAILDLLRCATDEEAAEIAAVYVAWETQVNEAVSAIPAISAHILKIVQHCLAIFVGNPSGVLFQMALQILWARCLNEHGLSKAKVQFVTRSADHGSDTRNDADELAFRTFLATVDRDADYGFWRIQDEAAYVDFMYRQNQKIYAPQTFDEANATYPAFIQAMLGCLGTRWAKVPLICEYVEKQMDIVRSAKGTGDAPADWGKDPVSGAVEFISGLQRLYRNTMEASPLAWWTEFRDLRLLSSAAMEEANLRWRECRDEKGAMDSAKLNALVEVLLRTDDTAVYIPFVSQHLINSRQDLLFDRYITAGKYGVFNPAPADSVEGDKIEPASWEFQSASRFSPHQCEVFAETLLRVIRSNEFPLQTRVQATEQFTKLPTTTIHELAALLTEDDLNPRISEAILMFLPRLDEPAAGIQFLLAPAILAGELARTAVHSVKRSLEHVPLASVPTFLEPPTAKPLKIGVFKELVRIITTYIELPEMQDLVKRLWDRPLHQDVRIALLQSILPALDSPRQDLAWYIIDKATASLSTLQADDTLFVLLAVTPEIPSACVDDVSRPYLPRSPVLADMATVTIPKAHCERYVETVLWPLTQIRLNNALAESIKADKKKSAELAERIPLIRSSSYIACFDSFLNRDNAVSFAERAARDSREFLDVGLESYVAGETYGTLPEGVLFLYLTGCIGRCVAQNQESWKFLLETIDLLASRVADFQRSPTPQGHRSIKQLQALRLADNFLFHSPESLRLNVTHYRMELVKPLATHGVEDFFATVIYQRRFNLFRAHVARVSKHGTGEDVLPEVRALLAENIRLSHSCHHSFEKGIASLVALLGVVPSRSIPVIRAEILAGDHGVAEAPWANSMQLTTLEKTYRSTPRYATELGAFHTHVAVHQPAFYQKSYASFESLIRRLLEDAIVPESRLGSTATFELVVAPVIERQREGGSEDEGDMLVNLFKGFPYRFFNQAPDCAQRLVHDALVRARPGNPASLARAREMVALLIDNVSRAGANAASFPAAFFLETIYAGNFLSLALDRSPYGLGGDGAVAFPWFFGSHDPSGGDIEDRSAKSTVAGVQALYDGWKARHAAAFTKPPGAQPSKSAYSSATALLVVLTAYESAPRLVVADPGLFCACLCLALSDADLHAYAKTLLAALRQVLAPGGARGRAEWVPPAELALSFAQKMLVELPAEVADAVVGEFNIGVTECKCQAVDLLIWWAETFFAGPAQYKELVDAEGRDRLLGLYEELRLAAVGDRDAVVRVTALEKLRRAGDM</sequence>
<evidence type="ECO:0000313" key="2">
    <source>
        <dbReference type="Proteomes" id="UP001221757"/>
    </source>
</evidence>
<accession>A0AAD7DTJ9</accession>
<organism evidence="1 2">
    <name type="scientific">Mycena rosella</name>
    <name type="common">Pink bonnet</name>
    <name type="synonym">Agaricus rosellus</name>
    <dbReference type="NCBI Taxonomy" id="1033263"/>
    <lineage>
        <taxon>Eukaryota</taxon>
        <taxon>Fungi</taxon>
        <taxon>Dikarya</taxon>
        <taxon>Basidiomycota</taxon>
        <taxon>Agaricomycotina</taxon>
        <taxon>Agaricomycetes</taxon>
        <taxon>Agaricomycetidae</taxon>
        <taxon>Agaricales</taxon>
        <taxon>Marasmiineae</taxon>
        <taxon>Mycenaceae</taxon>
        <taxon>Mycena</taxon>
    </lineage>
</organism>
<gene>
    <name evidence="1" type="ORF">B0H17DRAFT_308127</name>
</gene>
<dbReference type="Proteomes" id="UP001221757">
    <property type="component" value="Unassembled WGS sequence"/>
</dbReference>
<dbReference type="EMBL" id="JARKIE010000023">
    <property type="protein sequence ID" value="KAJ7699387.1"/>
    <property type="molecule type" value="Genomic_DNA"/>
</dbReference>
<comment type="caution">
    <text evidence="1">The sequence shown here is derived from an EMBL/GenBank/DDBJ whole genome shotgun (WGS) entry which is preliminary data.</text>
</comment>
<evidence type="ECO:0000313" key="1">
    <source>
        <dbReference type="EMBL" id="KAJ7699387.1"/>
    </source>
</evidence>
<keyword evidence="2" id="KW-1185">Reference proteome</keyword>
<proteinExistence type="predicted"/>